<dbReference type="KEGG" id="tng:GSTEN00033209G001"/>
<evidence type="ECO:0000313" key="2">
    <source>
        <dbReference type="EMBL" id="CAG11284.1"/>
    </source>
</evidence>
<dbReference type="AlphaFoldDB" id="Q4RJZ8"/>
<reference evidence="2" key="2">
    <citation type="submission" date="2004-02" db="EMBL/GenBank/DDBJ databases">
        <authorList>
            <consortium name="Genoscope"/>
            <consortium name="Whitehead Institute Centre for Genome Research"/>
        </authorList>
    </citation>
    <scope>NUCLEOTIDE SEQUENCE</scope>
</reference>
<proteinExistence type="predicted"/>
<name>Q4RJZ8_TETNG</name>
<comment type="caution">
    <text evidence="2">The sequence shown here is derived from an EMBL/GenBank/DDBJ whole genome shotgun (WGS) entry which is preliminary data.</text>
</comment>
<organism evidence="2">
    <name type="scientific">Tetraodon nigroviridis</name>
    <name type="common">Spotted green pufferfish</name>
    <name type="synonym">Chelonodon nigroviridis</name>
    <dbReference type="NCBI Taxonomy" id="99883"/>
    <lineage>
        <taxon>Eukaryota</taxon>
        <taxon>Metazoa</taxon>
        <taxon>Chordata</taxon>
        <taxon>Craniata</taxon>
        <taxon>Vertebrata</taxon>
        <taxon>Euteleostomi</taxon>
        <taxon>Actinopterygii</taxon>
        <taxon>Neopterygii</taxon>
        <taxon>Teleostei</taxon>
        <taxon>Neoteleostei</taxon>
        <taxon>Acanthomorphata</taxon>
        <taxon>Eupercaria</taxon>
        <taxon>Tetraodontiformes</taxon>
        <taxon>Tetradontoidea</taxon>
        <taxon>Tetraodontidae</taxon>
        <taxon>Tetraodon</taxon>
    </lineage>
</organism>
<accession>Q4RJZ8</accession>
<feature type="region of interest" description="Disordered" evidence="1">
    <location>
        <begin position="1"/>
        <end position="30"/>
    </location>
</feature>
<dbReference type="EMBL" id="CAAE01015033">
    <property type="protein sequence ID" value="CAG11284.1"/>
    <property type="molecule type" value="Genomic_DNA"/>
</dbReference>
<sequence length="59" mass="6359">MKSAFGGNDSGSGHRARSVQSNDYESIQKVNYGPTTQTTLPRIARLIFQSLVECGALSI</sequence>
<gene>
    <name evidence="2" type="ORF">GSTENG00033209001</name>
</gene>
<feature type="compositionally biased region" description="Polar residues" evidence="1">
    <location>
        <begin position="18"/>
        <end position="30"/>
    </location>
</feature>
<reference evidence="2" key="1">
    <citation type="journal article" date="2004" name="Nature">
        <title>Genome duplication in the teleost fish Tetraodon nigroviridis reveals the early vertebrate proto-karyotype.</title>
        <authorList>
            <person name="Jaillon O."/>
            <person name="Aury J.-M."/>
            <person name="Brunet F."/>
            <person name="Petit J.-L."/>
            <person name="Stange-Thomann N."/>
            <person name="Mauceli E."/>
            <person name="Bouneau L."/>
            <person name="Fischer C."/>
            <person name="Ozouf-Costaz C."/>
            <person name="Bernot A."/>
            <person name="Nicaud S."/>
            <person name="Jaffe D."/>
            <person name="Fisher S."/>
            <person name="Lutfalla G."/>
            <person name="Dossat C."/>
            <person name="Segurens B."/>
            <person name="Dasilva C."/>
            <person name="Salanoubat M."/>
            <person name="Levy M."/>
            <person name="Boudet N."/>
            <person name="Castellano S."/>
            <person name="Anthouard V."/>
            <person name="Jubin C."/>
            <person name="Castelli V."/>
            <person name="Katinka M."/>
            <person name="Vacherie B."/>
            <person name="Biemont C."/>
            <person name="Skalli Z."/>
            <person name="Cattolico L."/>
            <person name="Poulain J."/>
            <person name="De Berardinis V."/>
            <person name="Cruaud C."/>
            <person name="Duprat S."/>
            <person name="Brottier P."/>
            <person name="Coutanceau J.-P."/>
            <person name="Gouzy J."/>
            <person name="Parra G."/>
            <person name="Lardier G."/>
            <person name="Chapple C."/>
            <person name="McKernan K.J."/>
            <person name="McEwan P."/>
            <person name="Bosak S."/>
            <person name="Kellis M."/>
            <person name="Volff J.-N."/>
            <person name="Guigo R."/>
            <person name="Zody M.C."/>
            <person name="Mesirov J."/>
            <person name="Lindblad-Toh K."/>
            <person name="Birren B."/>
            <person name="Nusbaum C."/>
            <person name="Kahn D."/>
            <person name="Robinson-Rechavi M."/>
            <person name="Laudet V."/>
            <person name="Schachter V."/>
            <person name="Quetier F."/>
            <person name="Saurin W."/>
            <person name="Scarpelli C."/>
            <person name="Wincker P."/>
            <person name="Lander E.S."/>
            <person name="Weissenbach J."/>
            <person name="Roest Crollius H."/>
        </authorList>
    </citation>
    <scope>NUCLEOTIDE SEQUENCE [LARGE SCALE GENOMIC DNA]</scope>
</reference>
<protein>
    <submittedName>
        <fullName evidence="2">(spotted green pufferfish) hypothetical protein</fullName>
    </submittedName>
</protein>
<evidence type="ECO:0000256" key="1">
    <source>
        <dbReference type="SAM" id="MobiDB-lite"/>
    </source>
</evidence>